<dbReference type="InterPro" id="IPR003838">
    <property type="entry name" value="ABC3_permease_C"/>
</dbReference>
<evidence type="ECO:0000313" key="9">
    <source>
        <dbReference type="EMBL" id="OUN02771.1"/>
    </source>
</evidence>
<reference evidence="10" key="1">
    <citation type="submission" date="2017-04" db="EMBL/GenBank/DDBJ databases">
        <title>Function of individual gut microbiota members based on whole genome sequencing of pure cultures obtained from chicken caecum.</title>
        <authorList>
            <person name="Medvecky M."/>
            <person name="Cejkova D."/>
            <person name="Polansky O."/>
            <person name="Karasova D."/>
            <person name="Kubasova T."/>
            <person name="Cizek A."/>
            <person name="Rychlik I."/>
        </authorList>
    </citation>
    <scope>NUCLEOTIDE SEQUENCE [LARGE SCALE GENOMIC DNA]</scope>
    <source>
        <strain evidence="10">An90</strain>
    </source>
</reference>
<dbReference type="Pfam" id="PF12704">
    <property type="entry name" value="MacB_PCD"/>
    <property type="match status" value="1"/>
</dbReference>
<evidence type="ECO:0000256" key="5">
    <source>
        <dbReference type="ARBA" id="ARBA00023136"/>
    </source>
</evidence>
<feature type="transmembrane region" description="Helical" evidence="6">
    <location>
        <begin position="711"/>
        <end position="737"/>
    </location>
</feature>
<dbReference type="Proteomes" id="UP000195772">
    <property type="component" value="Unassembled WGS sequence"/>
</dbReference>
<dbReference type="PANTHER" id="PTHR30572:SF18">
    <property type="entry name" value="ABC-TYPE MACROLIDE FAMILY EXPORT SYSTEM PERMEASE COMPONENT 2"/>
    <property type="match status" value="1"/>
</dbReference>
<name>A0A1Y3QSW1_9BACT</name>
<dbReference type="Pfam" id="PF02687">
    <property type="entry name" value="FtsX"/>
    <property type="match status" value="2"/>
</dbReference>
<dbReference type="EMBL" id="NFHB01000006">
    <property type="protein sequence ID" value="OUN02771.1"/>
    <property type="molecule type" value="Genomic_DNA"/>
</dbReference>
<feature type="transmembrane region" description="Helical" evidence="6">
    <location>
        <begin position="328"/>
        <end position="354"/>
    </location>
</feature>
<dbReference type="OrthoDB" id="973976at2"/>
<evidence type="ECO:0000259" key="7">
    <source>
        <dbReference type="Pfam" id="PF02687"/>
    </source>
</evidence>
<evidence type="ECO:0000259" key="8">
    <source>
        <dbReference type="Pfam" id="PF12704"/>
    </source>
</evidence>
<dbReference type="PANTHER" id="PTHR30572">
    <property type="entry name" value="MEMBRANE COMPONENT OF TRANSPORTER-RELATED"/>
    <property type="match status" value="1"/>
</dbReference>
<proteinExistence type="predicted"/>
<sequence length="788" mass="88482">MFRQLNFRSFFNFLGRNKLYAAINIFGLSVSLMFVILIADYTLRQLTCDDYHAKADRIYVIGNEERITSGYYLQKYLRDRYPEIESTCAVAVSGQSTDAMQPVEAGQGKYSATILFADTTFFRIFDFELLEGDREQALASRDNVVLSESFARKVFGTFNPMGQVIRFPDEEKSYVVSGVVRDIDRSVIPNMDIIMRAERLCDINSANDEHMSNSGAVTTFILARPGADLTAKIPDMLDYFKDIYWIYKGNVYQHVTLTPLRDVYFLSQNNDGGFNYGSWPFVMILFGVGAVILLFAVMNYINLTVAQTGFRAKEMAARRLLGASRGEIILKLILESTFLCVVAFVIALFLAAAVEPGASRLLGSKIGVWQDMTPAVVACYAAFIVVLGVVAGFIPAMMVSRYKPVDIVRGSFRHRTKMFYSKVLITIQNVITIVLIATSLTIGLQIRHLISAPMGYNTADILDISTEIFLGKKQIAQFREELLREPCVEAVALGCGTPHDRGNNNTMQYGPDRMIGFQIFIGDSTYFRILGLERLRDNHLARMNDDNMVFINQHALRELGIAEDAEEFKVGMDYSYPYQIAGIYRDFQIGSALDKPQSAMLWQTDDIADMYPWNILVKIRGDKTAAYNTVKSVFERISDGAVFTGAEYIEQEIEADYADQRRILHIVGIFTLVAILISALGLVAMSTYYIQQKEQEVAVRKVFGSTRGEVLTRLVGNFMRLVGAAFVIAVPVAWYLLERWLQDYSVRISLSPLIFLASGTFAAVVAFVAVFWQSSRAADSNPIDSIKN</sequence>
<comment type="subcellular location">
    <subcellularLocation>
        <location evidence="1">Cell membrane</location>
        <topology evidence="1">Multi-pass membrane protein</topology>
    </subcellularLocation>
</comment>
<organism evidence="9 10">
    <name type="scientific">Alistipes onderdonkii</name>
    <dbReference type="NCBI Taxonomy" id="328813"/>
    <lineage>
        <taxon>Bacteria</taxon>
        <taxon>Pseudomonadati</taxon>
        <taxon>Bacteroidota</taxon>
        <taxon>Bacteroidia</taxon>
        <taxon>Bacteroidales</taxon>
        <taxon>Rikenellaceae</taxon>
        <taxon>Alistipes</taxon>
    </lineage>
</organism>
<feature type="transmembrane region" description="Helical" evidence="6">
    <location>
        <begin position="21"/>
        <end position="39"/>
    </location>
</feature>
<evidence type="ECO:0000256" key="4">
    <source>
        <dbReference type="ARBA" id="ARBA00022989"/>
    </source>
</evidence>
<dbReference type="InterPro" id="IPR050250">
    <property type="entry name" value="Macrolide_Exporter_MacB"/>
</dbReference>
<feature type="transmembrane region" description="Helical" evidence="6">
    <location>
        <begin position="663"/>
        <end position="690"/>
    </location>
</feature>
<dbReference type="AlphaFoldDB" id="A0A1Y3QSW1"/>
<evidence type="ECO:0000256" key="6">
    <source>
        <dbReference type="SAM" id="Phobius"/>
    </source>
</evidence>
<dbReference type="InterPro" id="IPR025857">
    <property type="entry name" value="MacB_PCD"/>
</dbReference>
<evidence type="ECO:0000256" key="2">
    <source>
        <dbReference type="ARBA" id="ARBA00022475"/>
    </source>
</evidence>
<evidence type="ECO:0000256" key="3">
    <source>
        <dbReference type="ARBA" id="ARBA00022692"/>
    </source>
</evidence>
<feature type="domain" description="ABC3 transporter permease C-terminal" evidence="7">
    <location>
        <begin position="669"/>
        <end position="782"/>
    </location>
</feature>
<dbReference type="eggNOG" id="COG0577">
    <property type="taxonomic scope" value="Bacteria"/>
</dbReference>
<feature type="transmembrane region" description="Helical" evidence="6">
    <location>
        <begin position="749"/>
        <end position="772"/>
    </location>
</feature>
<dbReference type="RefSeq" id="WP_087402617.1">
    <property type="nucleotide sequence ID" value="NZ_NFHB01000006.1"/>
</dbReference>
<keyword evidence="3 6" id="KW-0812">Transmembrane</keyword>
<feature type="transmembrane region" description="Helical" evidence="6">
    <location>
        <begin position="419"/>
        <end position="444"/>
    </location>
</feature>
<accession>A0A1Y3QSW1</accession>
<keyword evidence="5 6" id="KW-0472">Membrane</keyword>
<protein>
    <recommendedName>
        <fullName evidence="11">ABC transporter permease</fullName>
    </recommendedName>
</protein>
<dbReference type="GO" id="GO:0005886">
    <property type="term" value="C:plasma membrane"/>
    <property type="evidence" value="ECO:0007669"/>
    <property type="project" value="UniProtKB-SubCell"/>
</dbReference>
<feature type="transmembrane region" description="Helical" evidence="6">
    <location>
        <begin position="374"/>
        <end position="398"/>
    </location>
</feature>
<feature type="domain" description="MacB-like periplasmic core" evidence="8">
    <location>
        <begin position="22"/>
        <end position="231"/>
    </location>
</feature>
<evidence type="ECO:0000313" key="10">
    <source>
        <dbReference type="Proteomes" id="UP000195772"/>
    </source>
</evidence>
<feature type="domain" description="ABC3 transporter permease C-terminal" evidence="7">
    <location>
        <begin position="288"/>
        <end position="404"/>
    </location>
</feature>
<gene>
    <name evidence="9" type="ORF">B5G41_09535</name>
</gene>
<keyword evidence="2" id="KW-1003">Cell membrane</keyword>
<comment type="caution">
    <text evidence="9">The sequence shown here is derived from an EMBL/GenBank/DDBJ whole genome shotgun (WGS) entry which is preliminary data.</text>
</comment>
<evidence type="ECO:0000256" key="1">
    <source>
        <dbReference type="ARBA" id="ARBA00004651"/>
    </source>
</evidence>
<evidence type="ECO:0008006" key="11">
    <source>
        <dbReference type="Google" id="ProtNLM"/>
    </source>
</evidence>
<dbReference type="GO" id="GO:0022857">
    <property type="term" value="F:transmembrane transporter activity"/>
    <property type="evidence" value="ECO:0007669"/>
    <property type="project" value="TreeGrafter"/>
</dbReference>
<feature type="transmembrane region" description="Helical" evidence="6">
    <location>
        <begin position="279"/>
        <end position="301"/>
    </location>
</feature>
<keyword evidence="4 6" id="KW-1133">Transmembrane helix</keyword>